<evidence type="ECO:0000256" key="1">
    <source>
        <dbReference type="ARBA" id="ARBA00022801"/>
    </source>
</evidence>
<dbReference type="Pfam" id="PF01725">
    <property type="entry name" value="Ham1p_like"/>
    <property type="match status" value="1"/>
</dbReference>
<proteinExistence type="predicted"/>
<dbReference type="Gene3D" id="3.90.950.10">
    <property type="match status" value="1"/>
</dbReference>
<dbReference type="SUPFAM" id="SSF52972">
    <property type="entry name" value="ITPase-like"/>
    <property type="match status" value="1"/>
</dbReference>
<reference evidence="2 3" key="1">
    <citation type="journal article" date="2015" name="Nature">
        <title>rRNA introns, odd ribosomes, and small enigmatic genomes across a large radiation of phyla.</title>
        <authorList>
            <person name="Brown C.T."/>
            <person name="Hug L.A."/>
            <person name="Thomas B.C."/>
            <person name="Sharon I."/>
            <person name="Castelle C.J."/>
            <person name="Singh A."/>
            <person name="Wilkins M.J."/>
            <person name="Williams K.H."/>
            <person name="Banfield J.F."/>
        </authorList>
    </citation>
    <scope>NUCLEOTIDE SEQUENCE [LARGE SCALE GENOMIC DNA]</scope>
</reference>
<organism evidence="2 3">
    <name type="scientific">Candidatus Uhrbacteria bacterium GW2011_GWF2_46_218</name>
    <dbReference type="NCBI Taxonomy" id="1619001"/>
    <lineage>
        <taxon>Bacteria</taxon>
        <taxon>Candidatus Uhriibacteriota</taxon>
    </lineage>
</organism>
<comment type="caution">
    <text evidence="2">The sequence shown here is derived from an EMBL/GenBank/DDBJ whole genome shotgun (WGS) entry which is preliminary data.</text>
</comment>
<evidence type="ECO:0000313" key="2">
    <source>
        <dbReference type="EMBL" id="KKU34352.1"/>
    </source>
</evidence>
<dbReference type="EMBL" id="LCMG01000001">
    <property type="protein sequence ID" value="KKU34352.1"/>
    <property type="molecule type" value="Genomic_DNA"/>
</dbReference>
<dbReference type="InterPro" id="IPR029001">
    <property type="entry name" value="ITPase-like_fam"/>
</dbReference>
<dbReference type="Proteomes" id="UP000034705">
    <property type="component" value="Unassembled WGS sequence"/>
</dbReference>
<evidence type="ECO:0000313" key="3">
    <source>
        <dbReference type="Proteomes" id="UP000034705"/>
    </source>
</evidence>
<sequence>MHVLFATTNKAKLGRMRALMRDTTIIFLSPTEEGLIVDETKEGSDIAHNAWVKALAYFGKTKLPILGQDAAFVIPGVDLDPAQVKRNALGNHDEFLMSQGEIAQAILNFYRALVRERGGRMSAYWDDAFALVFPDGTIREAQAKRPVILTDEIRGEMNPYFPLRSLYIVEPTGKYVCEQTLEEEWLELRPVREALRTLFDQ</sequence>
<keyword evidence="1" id="KW-0378">Hydrolase</keyword>
<dbReference type="GO" id="GO:0047429">
    <property type="term" value="F:nucleoside triphosphate diphosphatase activity"/>
    <property type="evidence" value="ECO:0007669"/>
    <property type="project" value="InterPro"/>
</dbReference>
<dbReference type="GO" id="GO:0009143">
    <property type="term" value="P:nucleoside triphosphate catabolic process"/>
    <property type="evidence" value="ECO:0007669"/>
    <property type="project" value="InterPro"/>
</dbReference>
<gene>
    <name evidence="2" type="ORF">UX45_C0001G0061</name>
</gene>
<protein>
    <submittedName>
        <fullName evidence="2">HAM1/NUDIX domain-containing protein</fullName>
    </submittedName>
</protein>
<name>A0A0G1PNV0_9BACT</name>
<accession>A0A0G1PNV0</accession>
<dbReference type="AlphaFoldDB" id="A0A0G1PNV0"/>
<dbReference type="InterPro" id="IPR002637">
    <property type="entry name" value="RdgB/HAM1"/>
</dbReference>